<evidence type="ECO:0000256" key="3">
    <source>
        <dbReference type="ARBA" id="ARBA00022692"/>
    </source>
</evidence>
<proteinExistence type="predicted"/>
<evidence type="ECO:0000256" key="2">
    <source>
        <dbReference type="ARBA" id="ARBA00022475"/>
    </source>
</evidence>
<evidence type="ECO:0000256" key="6">
    <source>
        <dbReference type="SAM" id="MobiDB-lite"/>
    </source>
</evidence>
<comment type="caution">
    <text evidence="9">The sequence shown here is derived from an EMBL/GenBank/DDBJ whole genome shotgun (WGS) entry which is preliminary data.</text>
</comment>
<feature type="transmembrane region" description="Helical" evidence="7">
    <location>
        <begin position="367"/>
        <end position="383"/>
    </location>
</feature>
<feature type="transmembrane region" description="Helical" evidence="7">
    <location>
        <begin position="101"/>
        <end position="134"/>
    </location>
</feature>
<dbReference type="EMBL" id="SMFZ01000002">
    <property type="protein sequence ID" value="TCK21187.1"/>
    <property type="molecule type" value="Genomic_DNA"/>
</dbReference>
<dbReference type="InterPro" id="IPR004797">
    <property type="entry name" value="Competence_ComEC/Rec2"/>
</dbReference>
<keyword evidence="2" id="KW-1003">Cell membrane</keyword>
<sequence>MNCGPVGGRRSGDRDGGDLDGGDRDGGDLDGGDRDGGDLDGGDLDGGDLDGGDLDGGDLDEPVVPDDLAEPVAPDDLDEPDHLDEPATRADLRLVPAALWTWGSVLCGLLGGAAGGIAAALVSATVLITGLMLARTAPRAARYRSGLLAAGGCAVAAAVLITVHASALEQNPLRAAAERGSAAEVRVRLTDDPRPLQQAGFGGQAGGATRMLVPVTLVEAVAGDGRWSLGGRMVLLTPAEGWQGLLPGQEVSAQGLLAPAQRSDLTVAALRVRGPPTEVTAPSWWQTAAGGLRDGLRDASARALDPAPAGLLPGLAVGDTRNQAPEVEQDFRTAGLTHLTAVSGANLTLIAGTVLLLLRFARADPRAAAVLAGVALVGFVILARPSPSVLRAAVMGGVVLLALALGRARSAVPALAAAVLALLLIDPALAVDAGFALSVAASGALVLLGPPWVAALRARGTPAGVAEALVVPVAAALATAPLIAGLGGQVSLVSVVANLLAAPAVAPATVLGVLAAVLSPLSPDAAQACAWLAGPAVRWLVEIADRAAAVPGGTVPWPEGLTGSLLLAGVLLVLVLLARHRRIRALLVAVLLGLMLVLVPTRVVPPGWPPSGWAMVACDVGQGDALVLATGVPGRVVVVDAGPEDGPIDACLDRLGVRGISLLLVSHLHADHMGGIAGAMRDRPTSGVAVGPVHDAGWTMRTIAAAAAAAGAPVVELVAGRTLAWPALRIDVLGPVHPPRSVDADDGTAVNDTSLVLRASTPAGTVLLTGDVELAAQADLLASGVDLRADVLKVPHHGSRYTSVAFLRAVRPRAALVSVGAGNTYRHPNPALMEILAGSGVQVRRTDQAGDTAVVAAPDADRDGRPDLALVTRGDPMPSPRRSGGSR</sequence>
<dbReference type="GO" id="GO:0005886">
    <property type="term" value="C:plasma membrane"/>
    <property type="evidence" value="ECO:0007669"/>
    <property type="project" value="UniProtKB-SubCell"/>
</dbReference>
<keyword evidence="5 7" id="KW-0472">Membrane</keyword>
<name>A0A4R1HGB7_PSEEN</name>
<dbReference type="Pfam" id="PF00753">
    <property type="entry name" value="Lactamase_B"/>
    <property type="match status" value="1"/>
</dbReference>
<feature type="transmembrane region" description="Helical" evidence="7">
    <location>
        <begin position="412"/>
        <end position="429"/>
    </location>
</feature>
<keyword evidence="4 7" id="KW-1133">Transmembrane helix</keyword>
<feature type="transmembrane region" description="Helical" evidence="7">
    <location>
        <begin position="389"/>
        <end position="405"/>
    </location>
</feature>
<dbReference type="GO" id="GO:0030420">
    <property type="term" value="P:establishment of competence for transformation"/>
    <property type="evidence" value="ECO:0007669"/>
    <property type="project" value="InterPro"/>
</dbReference>
<dbReference type="InterPro" id="IPR036866">
    <property type="entry name" value="RibonucZ/Hydroxyglut_hydro"/>
</dbReference>
<dbReference type="SMART" id="SM00849">
    <property type="entry name" value="Lactamase_B"/>
    <property type="match status" value="1"/>
</dbReference>
<feature type="compositionally biased region" description="Acidic residues" evidence="6">
    <location>
        <begin position="38"/>
        <end position="82"/>
    </location>
</feature>
<feature type="transmembrane region" description="Helical" evidence="7">
    <location>
        <begin position="585"/>
        <end position="604"/>
    </location>
</feature>
<accession>A0A4R1HGB7</accession>
<organism evidence="9 10">
    <name type="scientific">Pseudonocardia endophytica</name>
    <dbReference type="NCBI Taxonomy" id="401976"/>
    <lineage>
        <taxon>Bacteria</taxon>
        <taxon>Bacillati</taxon>
        <taxon>Actinomycetota</taxon>
        <taxon>Actinomycetes</taxon>
        <taxon>Pseudonocardiales</taxon>
        <taxon>Pseudonocardiaceae</taxon>
        <taxon>Pseudonocardia</taxon>
    </lineage>
</organism>
<evidence type="ECO:0000313" key="9">
    <source>
        <dbReference type="EMBL" id="TCK21187.1"/>
    </source>
</evidence>
<dbReference type="InterPro" id="IPR001279">
    <property type="entry name" value="Metallo-B-lactamas"/>
</dbReference>
<dbReference type="NCBIfam" id="TIGR00360">
    <property type="entry name" value="ComEC_N-term"/>
    <property type="match status" value="1"/>
</dbReference>
<dbReference type="SUPFAM" id="SSF56281">
    <property type="entry name" value="Metallo-hydrolase/oxidoreductase"/>
    <property type="match status" value="1"/>
</dbReference>
<evidence type="ECO:0000256" key="4">
    <source>
        <dbReference type="ARBA" id="ARBA00022989"/>
    </source>
</evidence>
<evidence type="ECO:0000256" key="7">
    <source>
        <dbReference type="SAM" id="Phobius"/>
    </source>
</evidence>
<dbReference type="Pfam" id="PF03772">
    <property type="entry name" value="Competence"/>
    <property type="match status" value="1"/>
</dbReference>
<feature type="transmembrane region" description="Helical" evidence="7">
    <location>
        <begin position="468"/>
        <end position="486"/>
    </location>
</feature>
<feature type="domain" description="Metallo-beta-lactamase" evidence="8">
    <location>
        <begin position="622"/>
        <end position="822"/>
    </location>
</feature>
<feature type="transmembrane region" description="Helical" evidence="7">
    <location>
        <begin position="561"/>
        <end position="578"/>
    </location>
</feature>
<gene>
    <name evidence="9" type="ORF">EV378_5166</name>
</gene>
<feature type="transmembrane region" description="Helical" evidence="7">
    <location>
        <begin position="435"/>
        <end position="456"/>
    </location>
</feature>
<dbReference type="PANTHER" id="PTHR30619:SF1">
    <property type="entry name" value="RECOMBINATION PROTEIN 2"/>
    <property type="match status" value="1"/>
</dbReference>
<evidence type="ECO:0000259" key="8">
    <source>
        <dbReference type="SMART" id="SM00849"/>
    </source>
</evidence>
<evidence type="ECO:0000256" key="5">
    <source>
        <dbReference type="ARBA" id="ARBA00023136"/>
    </source>
</evidence>
<feature type="region of interest" description="Disordered" evidence="6">
    <location>
        <begin position="855"/>
        <end position="887"/>
    </location>
</feature>
<dbReference type="PANTHER" id="PTHR30619">
    <property type="entry name" value="DNA INTERNALIZATION/COMPETENCE PROTEIN COMEC/REC2"/>
    <property type="match status" value="1"/>
</dbReference>
<dbReference type="Gene3D" id="3.60.15.10">
    <property type="entry name" value="Ribonuclease Z/Hydroxyacylglutathione hydrolase-like"/>
    <property type="match status" value="1"/>
</dbReference>
<dbReference type="CDD" id="cd07731">
    <property type="entry name" value="ComA-like_MBL-fold"/>
    <property type="match status" value="1"/>
</dbReference>
<dbReference type="InterPro" id="IPR004477">
    <property type="entry name" value="ComEC_N"/>
</dbReference>
<evidence type="ECO:0000313" key="10">
    <source>
        <dbReference type="Proteomes" id="UP000295560"/>
    </source>
</evidence>
<evidence type="ECO:0000256" key="1">
    <source>
        <dbReference type="ARBA" id="ARBA00004651"/>
    </source>
</evidence>
<reference evidence="9 10" key="1">
    <citation type="submission" date="2019-03" db="EMBL/GenBank/DDBJ databases">
        <title>Sequencing the genomes of 1000 actinobacteria strains.</title>
        <authorList>
            <person name="Klenk H.-P."/>
        </authorList>
    </citation>
    <scope>NUCLEOTIDE SEQUENCE [LARGE SCALE GENOMIC DNA]</scope>
    <source>
        <strain evidence="9 10">DSM 44969</strain>
    </source>
</reference>
<feature type="compositionally biased region" description="Basic and acidic residues" evidence="6">
    <location>
        <begin position="10"/>
        <end position="37"/>
    </location>
</feature>
<protein>
    <submittedName>
        <fullName evidence="9">Competence protein ComEC</fullName>
    </submittedName>
</protein>
<dbReference type="Proteomes" id="UP000295560">
    <property type="component" value="Unassembled WGS sequence"/>
</dbReference>
<dbReference type="AlphaFoldDB" id="A0A4R1HGB7"/>
<dbReference type="InterPro" id="IPR052159">
    <property type="entry name" value="Competence_DNA_uptake"/>
</dbReference>
<feature type="region of interest" description="Disordered" evidence="6">
    <location>
        <begin position="1"/>
        <end position="84"/>
    </location>
</feature>
<dbReference type="InterPro" id="IPR035681">
    <property type="entry name" value="ComA-like_MBL"/>
</dbReference>
<dbReference type="NCBIfam" id="TIGR00361">
    <property type="entry name" value="ComEC_Rec2"/>
    <property type="match status" value="1"/>
</dbReference>
<keyword evidence="10" id="KW-1185">Reference proteome</keyword>
<comment type="subcellular location">
    <subcellularLocation>
        <location evidence="1">Cell membrane</location>
        <topology evidence="1">Multi-pass membrane protein</topology>
    </subcellularLocation>
</comment>
<keyword evidence="3 7" id="KW-0812">Transmembrane</keyword>
<feature type="transmembrane region" description="Helical" evidence="7">
    <location>
        <begin position="339"/>
        <end position="360"/>
    </location>
</feature>
<feature type="transmembrane region" description="Helical" evidence="7">
    <location>
        <begin position="146"/>
        <end position="167"/>
    </location>
</feature>